<protein>
    <recommendedName>
        <fullName evidence="4">Dirigent protein</fullName>
    </recommendedName>
</protein>
<dbReference type="InterPro" id="IPR004265">
    <property type="entry name" value="Dirigent"/>
</dbReference>
<sequence>MASFLRFTSTAFPAAFSFLLISIVVIMLLVAVKAQDGFDFGPEKKTHLHFFFHDVVTGPSPTATRVVEAATTNSSSNGFGAVVMIDDALTERPDPSSKLVGRAQGMYALASRDEVALLMALNYHFVDGDYNGSTLAVLGRNSVFSATREMSVVGGTGYFRLARGYAVAKTHTFEMSTGNAVVEYDVYVVHRGGPQWSEERQQRSRFGGSNMKDIPPRVVTQLNAVRTVTQYCGRNLMVPVTNGNEQSHCVVQRSPPKDVFMTNELRDFPQ</sequence>
<evidence type="ECO:0000256" key="5">
    <source>
        <dbReference type="SAM" id="Phobius"/>
    </source>
</evidence>
<keyword evidence="5" id="KW-0812">Transmembrane</keyword>
<dbReference type="GO" id="GO:0048046">
    <property type="term" value="C:apoplast"/>
    <property type="evidence" value="ECO:0007669"/>
    <property type="project" value="UniProtKB-SubCell"/>
</dbReference>
<comment type="function">
    <text evidence="4">Dirigent proteins impart stereoselectivity on the phenoxy radical-coupling reaction, yielding optically active lignans from two molecules of coniferyl alcohol in the biosynthesis of lignans, flavonolignans, and alkaloids and thus plays a central role in plant secondary metabolism.</text>
</comment>
<reference evidence="6" key="1">
    <citation type="submission" date="2017-07" db="EMBL/GenBank/DDBJ databases">
        <title>Taro Niue Genome Assembly and Annotation.</title>
        <authorList>
            <person name="Atibalentja N."/>
            <person name="Keating K."/>
            <person name="Fields C.J."/>
        </authorList>
    </citation>
    <scope>NUCLEOTIDE SEQUENCE</scope>
    <source>
        <strain evidence="6">Niue_2</strain>
        <tissue evidence="6">Leaf</tissue>
    </source>
</reference>
<feature type="transmembrane region" description="Helical" evidence="5">
    <location>
        <begin position="12"/>
        <end position="32"/>
    </location>
</feature>
<comment type="similarity">
    <text evidence="1 4">Belongs to the plant dirigent protein family.</text>
</comment>
<keyword evidence="3 4" id="KW-0964">Secreted</keyword>
<evidence type="ECO:0000313" key="7">
    <source>
        <dbReference type="Proteomes" id="UP000652761"/>
    </source>
</evidence>
<dbReference type="Proteomes" id="UP000652761">
    <property type="component" value="Unassembled WGS sequence"/>
</dbReference>
<dbReference type="InterPro" id="IPR044859">
    <property type="entry name" value="Allene_oxi_cyc_Dirigent"/>
</dbReference>
<keyword evidence="5" id="KW-0472">Membrane</keyword>
<dbReference type="GO" id="GO:0009699">
    <property type="term" value="P:phenylpropanoid biosynthetic process"/>
    <property type="evidence" value="ECO:0007669"/>
    <property type="project" value="UniProtKB-ARBA"/>
</dbReference>
<comment type="subcellular location">
    <subcellularLocation>
        <location evidence="4">Secreted</location>
        <location evidence="4">Extracellular space</location>
        <location evidence="4">Apoplast</location>
    </subcellularLocation>
</comment>
<proteinExistence type="inferred from homology"/>
<comment type="caution">
    <text evidence="6">The sequence shown here is derived from an EMBL/GenBank/DDBJ whole genome shotgun (WGS) entry which is preliminary data.</text>
</comment>
<keyword evidence="7" id="KW-1185">Reference proteome</keyword>
<keyword evidence="4" id="KW-0052">Apoplast</keyword>
<dbReference type="OrthoDB" id="1864232at2759"/>
<dbReference type="PANTHER" id="PTHR21495">
    <property type="entry name" value="NUCLEOPORIN-RELATED"/>
    <property type="match status" value="1"/>
</dbReference>
<evidence type="ECO:0000256" key="4">
    <source>
        <dbReference type="RuleBase" id="RU363099"/>
    </source>
</evidence>
<organism evidence="6 7">
    <name type="scientific">Colocasia esculenta</name>
    <name type="common">Wild taro</name>
    <name type="synonym">Arum esculentum</name>
    <dbReference type="NCBI Taxonomy" id="4460"/>
    <lineage>
        <taxon>Eukaryota</taxon>
        <taxon>Viridiplantae</taxon>
        <taxon>Streptophyta</taxon>
        <taxon>Embryophyta</taxon>
        <taxon>Tracheophyta</taxon>
        <taxon>Spermatophyta</taxon>
        <taxon>Magnoliopsida</taxon>
        <taxon>Liliopsida</taxon>
        <taxon>Araceae</taxon>
        <taxon>Aroideae</taxon>
        <taxon>Colocasieae</taxon>
        <taxon>Colocasia</taxon>
    </lineage>
</organism>
<comment type="subunit">
    <text evidence="2 4">Homodimer.</text>
</comment>
<evidence type="ECO:0000256" key="3">
    <source>
        <dbReference type="ARBA" id="ARBA00022525"/>
    </source>
</evidence>
<dbReference type="Gene3D" id="2.40.480.10">
    <property type="entry name" value="Allene oxide cyclase-like"/>
    <property type="match status" value="1"/>
</dbReference>
<keyword evidence="5" id="KW-1133">Transmembrane helix</keyword>
<dbReference type="EMBL" id="NMUH01003000">
    <property type="protein sequence ID" value="MQM03251.1"/>
    <property type="molecule type" value="Genomic_DNA"/>
</dbReference>
<dbReference type="AlphaFoldDB" id="A0A843WC70"/>
<dbReference type="Pfam" id="PF03018">
    <property type="entry name" value="Dirigent"/>
    <property type="match status" value="1"/>
</dbReference>
<evidence type="ECO:0000313" key="6">
    <source>
        <dbReference type="EMBL" id="MQM03251.1"/>
    </source>
</evidence>
<accession>A0A843WC70</accession>
<evidence type="ECO:0000256" key="2">
    <source>
        <dbReference type="ARBA" id="ARBA00011738"/>
    </source>
</evidence>
<name>A0A843WC70_COLES</name>
<gene>
    <name evidence="6" type="ORF">Taro_036024</name>
</gene>
<evidence type="ECO:0000256" key="1">
    <source>
        <dbReference type="ARBA" id="ARBA00010746"/>
    </source>
</evidence>